<sequence>MDMKKTTSNIKESIDSDIHKVWETVLAVEKYSQWRSDLSKTEVINKKQFVEYAKDGFPTTFTITVVKPYERWEFDMENSNIKGHWTGIFTSKGNKTQIDFTECVIVKRIIMKPFVKSYLRKQQSQFVMDLKKVFINKNGVSGISHMPV</sequence>
<dbReference type="Gene3D" id="3.30.530.20">
    <property type="match status" value="1"/>
</dbReference>
<dbReference type="RefSeq" id="WP_007147801.1">
    <property type="nucleotide sequence ID" value="NZ_AKCI01000001.1"/>
</dbReference>
<keyword evidence="2" id="KW-1185">Reference proteome</keyword>
<dbReference type="eggNOG" id="ENOG5032RZW">
    <property type="taxonomic scope" value="Bacteria"/>
</dbReference>
<protein>
    <recommendedName>
        <fullName evidence="3">Coenzyme Q-binding protein COQ10 START domain-containing protein</fullName>
    </recommendedName>
</protein>
<dbReference type="CDD" id="cd07812">
    <property type="entry name" value="SRPBCC"/>
    <property type="match status" value="1"/>
</dbReference>
<dbReference type="EMBL" id="AGZS01000003">
    <property type="protein sequence ID" value="EJD64862.1"/>
    <property type="molecule type" value="Genomic_DNA"/>
</dbReference>
<reference evidence="1 2" key="1">
    <citation type="submission" date="2012-01" db="EMBL/GenBank/DDBJ databases">
        <title>The Genome Sequence of Scardovia wiggsiae F0424.</title>
        <authorList>
            <consortium name="The Broad Institute Genome Sequencing Platform"/>
            <person name="Earl A."/>
            <person name="Ward D."/>
            <person name="Feldgarden M."/>
            <person name="Gevers D."/>
            <person name="Izard J."/>
            <person name="Ganesan A."/>
            <person name="Baranova O.V."/>
            <person name="Blanton J.M."/>
            <person name="Tanner A.C."/>
            <person name="Mathney J."/>
            <person name="Dewhirst F.E."/>
            <person name="Young S.K."/>
            <person name="Zeng Q."/>
            <person name="Gargeya S."/>
            <person name="Fitzgerald M."/>
            <person name="Haas B."/>
            <person name="Abouelleil A."/>
            <person name="Alvarado L."/>
            <person name="Arachchi H.M."/>
            <person name="Berlin A."/>
            <person name="Chapman S.B."/>
            <person name="Gearin G."/>
            <person name="Goldberg J."/>
            <person name="Griggs A."/>
            <person name="Gujja S."/>
            <person name="Hansen M."/>
            <person name="Heiman D."/>
            <person name="Howarth C."/>
            <person name="Larimer J."/>
            <person name="Lui A."/>
            <person name="MacDonald P.J.P."/>
            <person name="McCowen C."/>
            <person name="Montmayeur A."/>
            <person name="Murphy C."/>
            <person name="Neiman D."/>
            <person name="Pearson M."/>
            <person name="Priest M."/>
            <person name="Roberts A."/>
            <person name="Saif S."/>
            <person name="Shea T."/>
            <person name="Sisk P."/>
            <person name="Stolte C."/>
            <person name="Sykes S."/>
            <person name="Wortman J."/>
            <person name="Nusbaum C."/>
            <person name="Birren B."/>
        </authorList>
    </citation>
    <scope>NUCLEOTIDE SEQUENCE [LARGE SCALE GENOMIC DNA]</scope>
    <source>
        <strain evidence="1 2">F0424</strain>
    </source>
</reference>
<dbReference type="AlphaFoldDB" id="J0LM07"/>
<organism evidence="1 2">
    <name type="scientific">Scardovia wiggsiae F0424</name>
    <dbReference type="NCBI Taxonomy" id="857290"/>
    <lineage>
        <taxon>Bacteria</taxon>
        <taxon>Bacillati</taxon>
        <taxon>Actinomycetota</taxon>
        <taxon>Actinomycetes</taxon>
        <taxon>Bifidobacteriales</taxon>
        <taxon>Bifidobacteriaceae</taxon>
        <taxon>Scardovia</taxon>
    </lineage>
</organism>
<evidence type="ECO:0008006" key="3">
    <source>
        <dbReference type="Google" id="ProtNLM"/>
    </source>
</evidence>
<dbReference type="Proteomes" id="UP000006415">
    <property type="component" value="Unassembled WGS sequence"/>
</dbReference>
<dbReference type="SUPFAM" id="SSF55961">
    <property type="entry name" value="Bet v1-like"/>
    <property type="match status" value="1"/>
</dbReference>
<dbReference type="InterPro" id="IPR023393">
    <property type="entry name" value="START-like_dom_sf"/>
</dbReference>
<accession>J0LM07</accession>
<dbReference type="STRING" id="857290.HMPREF9156_00737"/>
<dbReference type="Pfam" id="PF10604">
    <property type="entry name" value="Polyketide_cyc2"/>
    <property type="match status" value="1"/>
</dbReference>
<dbReference type="HOGENOM" id="CLU_122891_1_0_11"/>
<dbReference type="OrthoDB" id="9788177at2"/>
<gene>
    <name evidence="1" type="ORF">HMPREF9156_00737</name>
</gene>
<proteinExistence type="predicted"/>
<evidence type="ECO:0000313" key="2">
    <source>
        <dbReference type="Proteomes" id="UP000006415"/>
    </source>
</evidence>
<name>J0LM07_9BIFI</name>
<comment type="caution">
    <text evidence="1">The sequence shown here is derived from an EMBL/GenBank/DDBJ whole genome shotgun (WGS) entry which is preliminary data.</text>
</comment>
<evidence type="ECO:0000313" key="1">
    <source>
        <dbReference type="EMBL" id="EJD64862.1"/>
    </source>
</evidence>
<dbReference type="InterPro" id="IPR019587">
    <property type="entry name" value="Polyketide_cyclase/dehydratase"/>
</dbReference>